<keyword evidence="10" id="KW-1185">Reference proteome</keyword>
<reference evidence="10" key="1">
    <citation type="journal article" date="2019" name="Int. J. Syst. Evol. Microbiol.">
        <title>The Global Catalogue of Microorganisms (GCM) 10K type strain sequencing project: providing services to taxonomists for standard genome sequencing and annotation.</title>
        <authorList>
            <consortium name="The Broad Institute Genomics Platform"/>
            <consortium name="The Broad Institute Genome Sequencing Center for Infectious Disease"/>
            <person name="Wu L."/>
            <person name="Ma J."/>
        </authorList>
    </citation>
    <scope>NUCLEOTIDE SEQUENCE [LARGE SCALE GENOMIC DNA]</scope>
    <source>
        <strain evidence="10">JCM 6833</strain>
    </source>
</reference>
<evidence type="ECO:0000313" key="9">
    <source>
        <dbReference type="EMBL" id="GAA2607137.1"/>
    </source>
</evidence>
<sequence>MSTSEPPPPPNKPPPSGSDSPTSDPSDSVPRDAATPDPSPSDSDPPSSVPPEAATSGSGPASSGPPQAATSGSGSPGSGLPGSGLPDAVTPGSVPNDSGLPSSSLPGSQEAAAPGWGLPGPARPEAPPSDLGSPGSGLPNAATPAPGPSGSGALGSGPSGSAASGLGPSGCAPPGAAAPDSGPSSSGPSGSGSPESALSGSDAAGSDAAAADLGPSGAGEGGRGFGVGAAGPSGFVGEGTGAFGLAGAPGRADDASPSFSGPLEGEVSVSSGSGGSVDESWEEPGGTVVTPGGGVVSVHLVGEYVGSSKPRPADYVAGRSGGVSGVPPKVAAAGIGAAVSREGASSVPSAAEMELAEPGQRLLARIVDTLVVGLPVAMVVREAFPGQEADIVLPPAVAGVLFLYEWLQLALWGRTIGKRFAGIEVVRMDSGKPGVWRAFQRAVAYSGPIALRPVAILGVLAGLFWVANVAAMYEGGQRQALHDRLVGTLVVKRARNTRSGR</sequence>
<evidence type="ECO:0000259" key="8">
    <source>
        <dbReference type="Pfam" id="PF06271"/>
    </source>
</evidence>
<accession>A0ABP6CF27</accession>
<feature type="compositionally biased region" description="Gly residues" evidence="6">
    <location>
        <begin position="149"/>
        <end position="158"/>
    </location>
</feature>
<evidence type="ECO:0000313" key="10">
    <source>
        <dbReference type="Proteomes" id="UP001501509"/>
    </source>
</evidence>
<evidence type="ECO:0000256" key="5">
    <source>
        <dbReference type="ARBA" id="ARBA00023136"/>
    </source>
</evidence>
<evidence type="ECO:0000256" key="2">
    <source>
        <dbReference type="ARBA" id="ARBA00022475"/>
    </source>
</evidence>
<keyword evidence="2" id="KW-1003">Cell membrane</keyword>
<dbReference type="InterPro" id="IPR051791">
    <property type="entry name" value="Pra-immunoreactive"/>
</dbReference>
<feature type="transmembrane region" description="Helical" evidence="7">
    <location>
        <begin position="454"/>
        <end position="473"/>
    </location>
</feature>
<keyword evidence="4 7" id="KW-1133">Transmembrane helix</keyword>
<protein>
    <recommendedName>
        <fullName evidence="8">RDD domain-containing protein</fullName>
    </recommendedName>
</protein>
<organism evidence="9 10">
    <name type="scientific">Actinomadura fulvescens</name>
    <dbReference type="NCBI Taxonomy" id="46160"/>
    <lineage>
        <taxon>Bacteria</taxon>
        <taxon>Bacillati</taxon>
        <taxon>Actinomycetota</taxon>
        <taxon>Actinomycetes</taxon>
        <taxon>Streptosporangiales</taxon>
        <taxon>Thermomonosporaceae</taxon>
        <taxon>Actinomadura</taxon>
    </lineage>
</organism>
<evidence type="ECO:0000256" key="6">
    <source>
        <dbReference type="SAM" id="MobiDB-lite"/>
    </source>
</evidence>
<feature type="domain" description="RDD" evidence="8">
    <location>
        <begin position="356"/>
        <end position="486"/>
    </location>
</feature>
<dbReference type="PANTHER" id="PTHR36115:SF4">
    <property type="entry name" value="MEMBRANE PROTEIN"/>
    <property type="match status" value="1"/>
</dbReference>
<keyword evidence="3 7" id="KW-0812">Transmembrane</keyword>
<dbReference type="InterPro" id="IPR010432">
    <property type="entry name" value="RDD"/>
</dbReference>
<gene>
    <name evidence="9" type="ORF">GCM10010411_46720</name>
</gene>
<comment type="caution">
    <text evidence="9">The sequence shown here is derived from an EMBL/GenBank/DDBJ whole genome shotgun (WGS) entry which is preliminary data.</text>
</comment>
<evidence type="ECO:0000256" key="3">
    <source>
        <dbReference type="ARBA" id="ARBA00022692"/>
    </source>
</evidence>
<dbReference type="Pfam" id="PF06271">
    <property type="entry name" value="RDD"/>
    <property type="match status" value="1"/>
</dbReference>
<dbReference type="Proteomes" id="UP001501509">
    <property type="component" value="Unassembled WGS sequence"/>
</dbReference>
<feature type="compositionally biased region" description="Low complexity" evidence="6">
    <location>
        <begin position="40"/>
        <end position="73"/>
    </location>
</feature>
<evidence type="ECO:0000256" key="4">
    <source>
        <dbReference type="ARBA" id="ARBA00022989"/>
    </source>
</evidence>
<name>A0ABP6CF27_9ACTN</name>
<evidence type="ECO:0000256" key="7">
    <source>
        <dbReference type="SAM" id="Phobius"/>
    </source>
</evidence>
<feature type="region of interest" description="Disordered" evidence="6">
    <location>
        <begin position="1"/>
        <end position="292"/>
    </location>
</feature>
<feature type="compositionally biased region" description="Low complexity" evidence="6">
    <location>
        <begin position="17"/>
        <end position="32"/>
    </location>
</feature>
<feature type="compositionally biased region" description="Pro residues" evidence="6">
    <location>
        <begin position="1"/>
        <end position="16"/>
    </location>
</feature>
<keyword evidence="5 7" id="KW-0472">Membrane</keyword>
<feature type="compositionally biased region" description="Low complexity" evidence="6">
    <location>
        <begin position="159"/>
        <end position="215"/>
    </location>
</feature>
<evidence type="ECO:0000256" key="1">
    <source>
        <dbReference type="ARBA" id="ARBA00004651"/>
    </source>
</evidence>
<feature type="compositionally biased region" description="Low complexity" evidence="6">
    <location>
        <begin position="260"/>
        <end position="271"/>
    </location>
</feature>
<comment type="subcellular location">
    <subcellularLocation>
        <location evidence="1">Cell membrane</location>
        <topology evidence="1">Multi-pass membrane protein</topology>
    </subcellularLocation>
</comment>
<feature type="compositionally biased region" description="Gly residues" evidence="6">
    <location>
        <begin position="216"/>
        <end position="244"/>
    </location>
</feature>
<feature type="compositionally biased region" description="Low complexity" evidence="6">
    <location>
        <begin position="98"/>
        <end position="120"/>
    </location>
</feature>
<dbReference type="EMBL" id="BAAATD010000006">
    <property type="protein sequence ID" value="GAA2607137.1"/>
    <property type="molecule type" value="Genomic_DNA"/>
</dbReference>
<proteinExistence type="predicted"/>
<dbReference type="PANTHER" id="PTHR36115">
    <property type="entry name" value="PROLINE-RICH ANTIGEN HOMOLOG-RELATED"/>
    <property type="match status" value="1"/>
</dbReference>